<dbReference type="EMBL" id="JHEG04000002">
    <property type="protein sequence ID" value="KAF3883803.1"/>
    <property type="molecule type" value="Genomic_DNA"/>
</dbReference>
<dbReference type="GO" id="GO:0006307">
    <property type="term" value="P:DNA alkylation repair"/>
    <property type="evidence" value="ECO:0007669"/>
    <property type="project" value="InterPro"/>
</dbReference>
<dbReference type="SUPFAM" id="SSF51197">
    <property type="entry name" value="Clavaminate synthase-like"/>
    <property type="match status" value="1"/>
</dbReference>
<evidence type="ECO:0000313" key="3">
    <source>
        <dbReference type="EMBL" id="KIE08472.1"/>
    </source>
</evidence>
<proteinExistence type="predicted"/>
<protein>
    <submittedName>
        <fullName evidence="3">2OG-Fe(II) oxygenase</fullName>
    </submittedName>
    <submittedName>
        <fullName evidence="2">Alpha-ketoglutarate-dependent dioxygenase AlkB</fullName>
    </submittedName>
</protein>
<dbReference type="InterPro" id="IPR037151">
    <property type="entry name" value="AlkB-like_sf"/>
</dbReference>
<dbReference type="EMBL" id="JHEG02000058">
    <property type="protein sequence ID" value="KIE08472.1"/>
    <property type="molecule type" value="Genomic_DNA"/>
</dbReference>
<dbReference type="PROSITE" id="PS51471">
    <property type="entry name" value="FE2OG_OXY"/>
    <property type="match status" value="1"/>
</dbReference>
<reference evidence="3" key="1">
    <citation type="journal article" date="2015" name="Genome Announc.">
        <title>Draft Genome Sequence of Tolypothrix boutellei Strain VB521301.</title>
        <authorList>
            <person name="Chandrababunaidu M.M."/>
            <person name="Singh D."/>
            <person name="Sen D."/>
            <person name="Bhan S."/>
            <person name="Das S."/>
            <person name="Gupta A."/>
            <person name="Adhikary S.P."/>
            <person name="Tripathy S."/>
        </authorList>
    </citation>
    <scope>NUCLEOTIDE SEQUENCE</scope>
    <source>
        <strain evidence="3">VB521301</strain>
    </source>
</reference>
<organism evidence="3">
    <name type="scientific">Tolypothrix bouteillei VB521301</name>
    <dbReference type="NCBI Taxonomy" id="1479485"/>
    <lineage>
        <taxon>Bacteria</taxon>
        <taxon>Bacillati</taxon>
        <taxon>Cyanobacteriota</taxon>
        <taxon>Cyanophyceae</taxon>
        <taxon>Nostocales</taxon>
        <taxon>Tolypothrichaceae</taxon>
        <taxon>Tolypothrix</taxon>
    </lineage>
</organism>
<accession>A0A0C1N1W9</accession>
<dbReference type="InterPro" id="IPR005123">
    <property type="entry name" value="Oxoglu/Fe-dep_dioxygenase_dom"/>
</dbReference>
<dbReference type="GO" id="GO:0051213">
    <property type="term" value="F:dioxygenase activity"/>
    <property type="evidence" value="ECO:0007669"/>
    <property type="project" value="UniProtKB-KW"/>
</dbReference>
<dbReference type="OrthoDB" id="190276at2"/>
<dbReference type="InterPro" id="IPR027450">
    <property type="entry name" value="AlkB-like"/>
</dbReference>
<reference evidence="2" key="2">
    <citation type="submission" date="2019-11" db="EMBL/GenBank/DDBJ databases">
        <title>Improved Assembly of Tolypothrix boutellei genome.</title>
        <authorList>
            <person name="Sarangi A.N."/>
            <person name="Mukherjee M."/>
            <person name="Ghosh S."/>
            <person name="Singh D."/>
            <person name="Das A."/>
            <person name="Kant S."/>
            <person name="Prusty A."/>
            <person name="Tripathy S."/>
        </authorList>
    </citation>
    <scope>NUCLEOTIDE SEQUENCE</scope>
    <source>
        <strain evidence="2">VB521301</strain>
    </source>
</reference>
<evidence type="ECO:0000313" key="4">
    <source>
        <dbReference type="Proteomes" id="UP000029738"/>
    </source>
</evidence>
<sequence length="172" mass="19940">MNKPELLISELFLPNSHLLFDTLVSKIRWDERIYVRKTASFGSPYNYSNISYESCQMLDELVPVIDRLEKRFGFRPNNCLANYYPNGDSVMGFHSDSLDELIEATGISIISLGAERIITFQNKQDKSNEHNYLLKSGSLIFMPQETQRYWKHGILKQPEALGRISLTFRLLK</sequence>
<dbReference type="InterPro" id="IPR032854">
    <property type="entry name" value="ALKBH3"/>
</dbReference>
<feature type="domain" description="Fe2OG dioxygenase" evidence="1">
    <location>
        <begin position="75"/>
        <end position="172"/>
    </location>
</feature>
<dbReference type="Proteomes" id="UP000029738">
    <property type="component" value="Unassembled WGS sequence"/>
</dbReference>
<dbReference type="Gene3D" id="2.60.120.590">
    <property type="entry name" value="Alpha-ketoglutarate-dependent dioxygenase AlkB-like"/>
    <property type="match status" value="1"/>
</dbReference>
<name>A0A0C1N1W9_9CYAN</name>
<dbReference type="RefSeq" id="WP_038076265.1">
    <property type="nucleotide sequence ID" value="NZ_JHEG04000002.1"/>
</dbReference>
<dbReference type="AlphaFoldDB" id="A0A0C1N1W9"/>
<gene>
    <name evidence="3" type="ORF">DA73_0228300</name>
    <name evidence="2" type="ORF">DA73_0400039490</name>
</gene>
<dbReference type="PANTHER" id="PTHR31212:SF4">
    <property type="entry name" value="ALPHA-KETOGLUTARATE-DEPENDENT DIOXYGENASE ALKB HOMOLOG 3"/>
    <property type="match status" value="1"/>
</dbReference>
<comment type="caution">
    <text evidence="3">The sequence shown here is derived from an EMBL/GenBank/DDBJ whole genome shotgun (WGS) entry which is preliminary data.</text>
</comment>
<evidence type="ECO:0000313" key="2">
    <source>
        <dbReference type="EMBL" id="KAF3883803.1"/>
    </source>
</evidence>
<dbReference type="STRING" id="1479485.DA73_0228300"/>
<evidence type="ECO:0000259" key="1">
    <source>
        <dbReference type="PROSITE" id="PS51471"/>
    </source>
</evidence>
<keyword evidence="2" id="KW-0223">Dioxygenase</keyword>
<keyword evidence="2" id="KW-0560">Oxidoreductase</keyword>
<dbReference type="Pfam" id="PF13532">
    <property type="entry name" value="2OG-FeII_Oxy_2"/>
    <property type="match status" value="1"/>
</dbReference>
<keyword evidence="4" id="KW-1185">Reference proteome</keyword>
<dbReference type="PANTHER" id="PTHR31212">
    <property type="entry name" value="ALPHA-KETOGLUTARATE-DEPENDENT DIOXYGENASE ALKB HOMOLOG 3"/>
    <property type="match status" value="1"/>
</dbReference>